<evidence type="ECO:0000256" key="4">
    <source>
        <dbReference type="ARBA" id="ARBA00023136"/>
    </source>
</evidence>
<sequence>MLSESDLSRPYGYVPTLSATIIFVVLFSVSCAAIALHLGQSIYYRIWWLLPTAVFSGLIEIMGWAGRVWSSVNASNLGPYEMQMTLTIIGPTPLLAASFVILDKLIHIIGMQYSRLDPKWSVSVFVFCFELPQVGLTSEQDIVSLVIQAVGGGTAAVAVSKYNSPEKGGNIMLGGIVFQMFSMALFVVCGAEFLWRYFKDRPVRSLAQNSLMPDDTTAIAEPRTLTPKIKTMLGSVVFSTLCLFIRSIYRTIELSNGFAGRIIHTQLYFNILDGMMIVLAMYTLNIFHPGILLADKPAEVEKECVSGIEKV</sequence>
<accession>A0A0D7A6X8</accession>
<feature type="transmembrane region" description="Helical" evidence="5">
    <location>
        <begin position="267"/>
        <end position="287"/>
    </location>
</feature>
<dbReference type="EMBL" id="KN882043">
    <property type="protein sequence ID" value="KIY46129.1"/>
    <property type="molecule type" value="Genomic_DNA"/>
</dbReference>
<reference evidence="6 7" key="1">
    <citation type="journal article" date="2015" name="Fungal Genet. Biol.">
        <title>Evolution of novel wood decay mechanisms in Agaricales revealed by the genome sequences of Fistulina hepatica and Cylindrobasidium torrendii.</title>
        <authorList>
            <person name="Floudas D."/>
            <person name="Held B.W."/>
            <person name="Riley R."/>
            <person name="Nagy L.G."/>
            <person name="Koehler G."/>
            <person name="Ransdell A.S."/>
            <person name="Younus H."/>
            <person name="Chow J."/>
            <person name="Chiniquy J."/>
            <person name="Lipzen A."/>
            <person name="Tritt A."/>
            <person name="Sun H."/>
            <person name="Haridas S."/>
            <person name="LaButti K."/>
            <person name="Ohm R.A."/>
            <person name="Kues U."/>
            <person name="Blanchette R.A."/>
            <person name="Grigoriev I.V."/>
            <person name="Minto R.E."/>
            <person name="Hibbett D.S."/>
        </authorList>
    </citation>
    <scope>NUCLEOTIDE SEQUENCE [LARGE SCALE GENOMIC DNA]</scope>
    <source>
        <strain evidence="6 7">ATCC 64428</strain>
    </source>
</reference>
<dbReference type="OrthoDB" id="3358017at2759"/>
<dbReference type="Pfam" id="PF04479">
    <property type="entry name" value="RTA1"/>
    <property type="match status" value="1"/>
</dbReference>
<feature type="transmembrane region" description="Helical" evidence="5">
    <location>
        <begin position="229"/>
        <end position="246"/>
    </location>
</feature>
<protein>
    <submittedName>
        <fullName evidence="6">RTA1 like protein</fullName>
    </submittedName>
</protein>
<feature type="transmembrane region" description="Helical" evidence="5">
    <location>
        <begin position="46"/>
        <end position="66"/>
    </location>
</feature>
<feature type="transmembrane region" description="Helical" evidence="5">
    <location>
        <begin position="12"/>
        <end position="39"/>
    </location>
</feature>
<organism evidence="6 7">
    <name type="scientific">Fistulina hepatica ATCC 64428</name>
    <dbReference type="NCBI Taxonomy" id="1128425"/>
    <lineage>
        <taxon>Eukaryota</taxon>
        <taxon>Fungi</taxon>
        <taxon>Dikarya</taxon>
        <taxon>Basidiomycota</taxon>
        <taxon>Agaricomycotina</taxon>
        <taxon>Agaricomycetes</taxon>
        <taxon>Agaricomycetidae</taxon>
        <taxon>Agaricales</taxon>
        <taxon>Fistulinaceae</taxon>
        <taxon>Fistulina</taxon>
    </lineage>
</organism>
<feature type="transmembrane region" description="Helical" evidence="5">
    <location>
        <begin position="86"/>
        <end position="106"/>
    </location>
</feature>
<dbReference type="AlphaFoldDB" id="A0A0D7A6X8"/>
<keyword evidence="4 5" id="KW-0472">Membrane</keyword>
<proteinExistence type="predicted"/>
<comment type="subcellular location">
    <subcellularLocation>
        <location evidence="1">Membrane</location>
        <topology evidence="1">Multi-pass membrane protein</topology>
    </subcellularLocation>
</comment>
<keyword evidence="7" id="KW-1185">Reference proteome</keyword>
<evidence type="ECO:0000256" key="5">
    <source>
        <dbReference type="SAM" id="Phobius"/>
    </source>
</evidence>
<feature type="transmembrane region" description="Helical" evidence="5">
    <location>
        <begin position="171"/>
        <end position="195"/>
    </location>
</feature>
<gene>
    <name evidence="6" type="ORF">FISHEDRAFT_75972</name>
</gene>
<keyword evidence="3 5" id="KW-1133">Transmembrane helix</keyword>
<dbReference type="Proteomes" id="UP000054144">
    <property type="component" value="Unassembled WGS sequence"/>
</dbReference>
<dbReference type="GO" id="GO:0005886">
    <property type="term" value="C:plasma membrane"/>
    <property type="evidence" value="ECO:0007669"/>
    <property type="project" value="TreeGrafter"/>
</dbReference>
<dbReference type="PANTHER" id="PTHR31465">
    <property type="entry name" value="PROTEIN RTA1-RELATED"/>
    <property type="match status" value="1"/>
</dbReference>
<evidence type="ECO:0000313" key="6">
    <source>
        <dbReference type="EMBL" id="KIY46129.1"/>
    </source>
</evidence>
<evidence type="ECO:0000256" key="3">
    <source>
        <dbReference type="ARBA" id="ARBA00022989"/>
    </source>
</evidence>
<dbReference type="InterPro" id="IPR007568">
    <property type="entry name" value="RTA1"/>
</dbReference>
<evidence type="ECO:0000256" key="2">
    <source>
        <dbReference type="ARBA" id="ARBA00022692"/>
    </source>
</evidence>
<keyword evidence="2 5" id="KW-0812">Transmembrane</keyword>
<evidence type="ECO:0000313" key="7">
    <source>
        <dbReference type="Proteomes" id="UP000054144"/>
    </source>
</evidence>
<evidence type="ECO:0000256" key="1">
    <source>
        <dbReference type="ARBA" id="ARBA00004141"/>
    </source>
</evidence>
<dbReference type="GO" id="GO:0000324">
    <property type="term" value="C:fungal-type vacuole"/>
    <property type="evidence" value="ECO:0007669"/>
    <property type="project" value="TreeGrafter"/>
</dbReference>
<dbReference type="PANTHER" id="PTHR31465:SF9">
    <property type="entry name" value="SPHINGOID LONG-CHAIN BASE TRANSPORTER RSB1"/>
    <property type="match status" value="1"/>
</dbReference>
<name>A0A0D7A6X8_9AGAR</name>